<evidence type="ECO:0000259" key="1">
    <source>
        <dbReference type="Pfam" id="PF04471"/>
    </source>
</evidence>
<dbReference type="GO" id="GO:0004519">
    <property type="term" value="F:endonuclease activity"/>
    <property type="evidence" value="ECO:0007669"/>
    <property type="project" value="InterPro"/>
</dbReference>
<name>A0A4R6BTL2_9STAP</name>
<sequence length="320" mass="36625">MYLIHRISHEKEAAKNLLGVKGDNKRYLSIGWGSLKEENKQKLLEAAQQGKEQYRATNNEIGHEGLTGQRSWFLYNFLALNKGDTVVVPTPGEISVYQVTDKPKSYTSEGVDLGFIVPVKEIEEKISRKDYVTGPFHRKLKYRGSNLVLTGEDYKYVDEVINNFQNKVKVTDAITKTKAKMAEIAKQYIEESLTDITFEQLIKHYFYNIGATSVTIPSKKIKNNKNNFIADIDVKATFEKLKIIILVQAKLHQGMDDPRGMEQLFHTKVENEEGFYQIVKWLITTGEVSEDVLNEPLYNGIRVIQKNDFAELLVESGFDF</sequence>
<evidence type="ECO:0000313" key="3">
    <source>
        <dbReference type="Proteomes" id="UP000294802"/>
    </source>
</evidence>
<dbReference type="OrthoDB" id="891863at2"/>
<accession>A0A4R6BTL2</accession>
<gene>
    <name evidence="2" type="ORF">ERX29_08800</name>
</gene>
<feature type="domain" description="Restriction endonuclease type IV Mrr" evidence="1">
    <location>
        <begin position="193"/>
        <end position="313"/>
    </location>
</feature>
<dbReference type="Pfam" id="PF04471">
    <property type="entry name" value="Mrr_cat"/>
    <property type="match status" value="1"/>
</dbReference>
<comment type="caution">
    <text evidence="2">The sequence shown here is derived from an EMBL/GenBank/DDBJ whole genome shotgun (WGS) entry which is preliminary data.</text>
</comment>
<dbReference type="EMBL" id="SCWB01000014">
    <property type="protein sequence ID" value="TDM07523.1"/>
    <property type="molecule type" value="Genomic_DNA"/>
</dbReference>
<organism evidence="2 3">
    <name type="scientific">Macrococcus lamae</name>
    <dbReference type="NCBI Taxonomy" id="198484"/>
    <lineage>
        <taxon>Bacteria</taxon>
        <taxon>Bacillati</taxon>
        <taxon>Bacillota</taxon>
        <taxon>Bacilli</taxon>
        <taxon>Bacillales</taxon>
        <taxon>Staphylococcaceae</taxon>
        <taxon>Macrococcus</taxon>
    </lineage>
</organism>
<dbReference type="GO" id="GO:0003677">
    <property type="term" value="F:DNA binding"/>
    <property type="evidence" value="ECO:0007669"/>
    <property type="project" value="InterPro"/>
</dbReference>
<proteinExistence type="predicted"/>
<keyword evidence="3" id="KW-1185">Reference proteome</keyword>
<protein>
    <recommendedName>
        <fullName evidence="1">Restriction endonuclease type IV Mrr domain-containing protein</fullName>
    </recommendedName>
</protein>
<dbReference type="Proteomes" id="UP000294802">
    <property type="component" value="Unassembled WGS sequence"/>
</dbReference>
<reference evidence="2 3" key="1">
    <citation type="submission" date="2019-01" db="EMBL/GenBank/DDBJ databases">
        <title>Draft genome sequences of the type strains of six Macrococcus species.</title>
        <authorList>
            <person name="Mazhar S."/>
            <person name="Altermann E."/>
            <person name="Hill C."/>
            <person name="Mcauliffe O."/>
        </authorList>
    </citation>
    <scope>NUCLEOTIDE SEQUENCE [LARGE SCALE GENOMIC DNA]</scope>
    <source>
        <strain evidence="2 3">CCM4815</strain>
    </source>
</reference>
<dbReference type="GO" id="GO:0009307">
    <property type="term" value="P:DNA restriction-modification system"/>
    <property type="evidence" value="ECO:0007669"/>
    <property type="project" value="InterPro"/>
</dbReference>
<dbReference type="RefSeq" id="WP_133444314.1">
    <property type="nucleotide sequence ID" value="NZ_SCWB01000014.1"/>
</dbReference>
<dbReference type="InterPro" id="IPR007560">
    <property type="entry name" value="Restrct_endonuc_IV_Mrr"/>
</dbReference>
<dbReference type="AlphaFoldDB" id="A0A4R6BTL2"/>
<evidence type="ECO:0000313" key="2">
    <source>
        <dbReference type="EMBL" id="TDM07523.1"/>
    </source>
</evidence>